<dbReference type="EC" id="3.1.1.-" evidence="2"/>
<comment type="subunit">
    <text evidence="2">Homodimer.</text>
</comment>
<organism evidence="3 4">
    <name type="scientific">Bacillus gobiensis</name>
    <dbReference type="NCBI Taxonomy" id="1441095"/>
    <lineage>
        <taxon>Bacteria</taxon>
        <taxon>Bacillati</taxon>
        <taxon>Bacillota</taxon>
        <taxon>Bacilli</taxon>
        <taxon>Bacillales</taxon>
        <taxon>Bacillaceae</taxon>
        <taxon>Bacillus</taxon>
    </lineage>
</organism>
<evidence type="ECO:0000313" key="3">
    <source>
        <dbReference type="EMBL" id="ALC81819.1"/>
    </source>
</evidence>
<dbReference type="InterPro" id="IPR003732">
    <property type="entry name" value="Daa-tRNA_deacyls_DTD"/>
</dbReference>
<dbReference type="OrthoDB" id="9801395at2"/>
<dbReference type="STRING" id="1441095.AM592_09540"/>
<comment type="catalytic activity">
    <reaction evidence="2">
        <text>a D-aminoacyl-tRNA + H2O = a tRNA + a D-alpha-amino acid + H(+)</text>
        <dbReference type="Rhea" id="RHEA:13953"/>
        <dbReference type="Rhea" id="RHEA-COMP:10123"/>
        <dbReference type="Rhea" id="RHEA-COMP:10124"/>
        <dbReference type="ChEBI" id="CHEBI:15377"/>
        <dbReference type="ChEBI" id="CHEBI:15378"/>
        <dbReference type="ChEBI" id="CHEBI:59871"/>
        <dbReference type="ChEBI" id="CHEBI:78442"/>
        <dbReference type="ChEBI" id="CHEBI:79333"/>
        <dbReference type="EC" id="3.1.1.96"/>
    </reaction>
</comment>
<dbReference type="Gene3D" id="3.50.80.10">
    <property type="entry name" value="D-tyrosyl-tRNA(Tyr) deacylase"/>
    <property type="match status" value="1"/>
</dbReference>
<gene>
    <name evidence="2" type="primary">dtd</name>
    <name evidence="3" type="ORF">AM592_09540</name>
</gene>
<name>A0A0M5JIV2_9BACI</name>
<comment type="function">
    <text evidence="2">An aminoacyl-tRNA editing enzyme that deacylates mischarged D-aminoacyl-tRNAs. Also deacylates mischarged glycyl-tRNA(Ala), protecting cells against glycine mischarging by AlaRS. Acts via tRNA-based rather than protein-based catalysis; rejects L-amino acids rather than detecting D-amino acids in the active site. By recycling D-aminoacyl-tRNA to D-amino acids and free tRNA molecules, this enzyme counteracts the toxicity associated with the formation of D-aminoacyl-tRNA entities in vivo and helps enforce protein L-homochirality.</text>
</comment>
<dbReference type="PANTHER" id="PTHR10472">
    <property type="entry name" value="D-TYROSYL-TRNA TYR DEACYLASE"/>
    <property type="match status" value="1"/>
</dbReference>
<dbReference type="PATRIC" id="fig|1441095.3.peg.2102"/>
<comment type="similarity">
    <text evidence="1 2">Belongs to the DTD family.</text>
</comment>
<dbReference type="RefSeq" id="WP_053603589.1">
    <property type="nucleotide sequence ID" value="NZ_CP012600.1"/>
</dbReference>
<dbReference type="CDD" id="cd00563">
    <property type="entry name" value="Dtyr_deacylase"/>
    <property type="match status" value="1"/>
</dbReference>
<dbReference type="GO" id="GO:0051500">
    <property type="term" value="F:D-tyrosyl-tRNA(Tyr) deacylase activity"/>
    <property type="evidence" value="ECO:0007669"/>
    <property type="project" value="TreeGrafter"/>
</dbReference>
<feature type="short sequence motif" description="Gly-cisPro motif, important for rejection of L-amino acids" evidence="2">
    <location>
        <begin position="137"/>
        <end position="138"/>
    </location>
</feature>
<dbReference type="HAMAP" id="MF_00518">
    <property type="entry name" value="Deacylase_Dtd"/>
    <property type="match status" value="1"/>
</dbReference>
<dbReference type="GO" id="GO:0106026">
    <property type="term" value="F:Gly-tRNA(Ala) deacylase activity"/>
    <property type="evidence" value="ECO:0007669"/>
    <property type="project" value="UniProtKB-UniRule"/>
</dbReference>
<comment type="subcellular location">
    <subcellularLocation>
        <location evidence="2">Cytoplasm</location>
    </subcellularLocation>
</comment>
<dbReference type="NCBIfam" id="TIGR00256">
    <property type="entry name" value="D-aminoacyl-tRNA deacylase"/>
    <property type="match status" value="1"/>
</dbReference>
<reference evidence="3 4" key="2">
    <citation type="journal article" date="2016" name="Int. J. Syst. Evol. Microbiol.">
        <title>Bacillus gobiensis sp. nov., isolated from a soil sample.</title>
        <authorList>
            <person name="Liu B."/>
            <person name="Liu G.H."/>
            <person name="Cetin S."/>
            <person name="Schumann P."/>
            <person name="Pan Z.Z."/>
            <person name="Chen Q.Q."/>
        </authorList>
    </citation>
    <scope>NUCLEOTIDE SEQUENCE [LARGE SCALE GENOMIC DNA]</scope>
    <source>
        <strain evidence="3 4">FJAT-4402</strain>
    </source>
</reference>
<dbReference type="PANTHER" id="PTHR10472:SF5">
    <property type="entry name" value="D-AMINOACYL-TRNA DEACYLASE 1"/>
    <property type="match status" value="1"/>
</dbReference>
<keyword evidence="2" id="KW-0963">Cytoplasm</keyword>
<dbReference type="GO" id="GO:0000049">
    <property type="term" value="F:tRNA binding"/>
    <property type="evidence" value="ECO:0007669"/>
    <property type="project" value="UniProtKB-UniRule"/>
</dbReference>
<dbReference type="Proteomes" id="UP000067625">
    <property type="component" value="Chromosome"/>
</dbReference>
<evidence type="ECO:0000313" key="4">
    <source>
        <dbReference type="Proteomes" id="UP000067625"/>
    </source>
</evidence>
<dbReference type="SUPFAM" id="SSF69500">
    <property type="entry name" value="DTD-like"/>
    <property type="match status" value="1"/>
</dbReference>
<evidence type="ECO:0000256" key="1">
    <source>
        <dbReference type="ARBA" id="ARBA00009673"/>
    </source>
</evidence>
<protein>
    <recommendedName>
        <fullName evidence="2">D-aminoacyl-tRNA deacylase</fullName>
        <shortName evidence="2">DTD</shortName>
        <ecNumber evidence="2">3.1.1.96</ecNumber>
    </recommendedName>
    <alternativeName>
        <fullName evidence="2">Gly-tRNA(Ala) deacylase</fullName>
        <ecNumber evidence="2">3.1.1.-</ecNumber>
    </alternativeName>
</protein>
<reference evidence="4" key="1">
    <citation type="submission" date="2015-08" db="EMBL/GenBank/DDBJ databases">
        <title>Genome sequencing project for genomic taxonomy and phylogenomics of Bacillus-like bacteria.</title>
        <authorList>
            <person name="Liu B."/>
            <person name="Wang J."/>
            <person name="Zhu Y."/>
            <person name="Liu G."/>
            <person name="Chen Q."/>
            <person name="Chen Z."/>
            <person name="Lan J."/>
            <person name="Che J."/>
            <person name="Ge C."/>
            <person name="Shi H."/>
            <person name="Pan Z."/>
            <person name="Liu X."/>
        </authorList>
    </citation>
    <scope>NUCLEOTIDE SEQUENCE [LARGE SCALE GENOMIC DNA]</scope>
    <source>
        <strain evidence="4">FJAT-4402</strain>
    </source>
</reference>
<dbReference type="EMBL" id="CP012600">
    <property type="protein sequence ID" value="ALC81819.1"/>
    <property type="molecule type" value="Genomic_DNA"/>
</dbReference>
<dbReference type="AlphaFoldDB" id="A0A0M5JIV2"/>
<dbReference type="GO" id="GO:0019478">
    <property type="term" value="P:D-amino acid catabolic process"/>
    <property type="evidence" value="ECO:0007669"/>
    <property type="project" value="UniProtKB-UniRule"/>
</dbReference>
<comment type="domain">
    <text evidence="2">A Gly-cisPro motif from one monomer fits into the active site of the other monomer to allow specific chiral rejection of L-amino acids.</text>
</comment>
<dbReference type="Pfam" id="PF02580">
    <property type="entry name" value="Tyr_Deacylase"/>
    <property type="match status" value="1"/>
</dbReference>
<keyword evidence="2" id="KW-0820">tRNA-binding</keyword>
<evidence type="ECO:0000256" key="2">
    <source>
        <dbReference type="HAMAP-Rule" id="MF_00518"/>
    </source>
</evidence>
<keyword evidence="4" id="KW-1185">Reference proteome</keyword>
<comment type="catalytic activity">
    <reaction evidence="2">
        <text>glycyl-tRNA(Ala) + H2O = tRNA(Ala) + glycine + H(+)</text>
        <dbReference type="Rhea" id="RHEA:53744"/>
        <dbReference type="Rhea" id="RHEA-COMP:9657"/>
        <dbReference type="Rhea" id="RHEA-COMP:13640"/>
        <dbReference type="ChEBI" id="CHEBI:15377"/>
        <dbReference type="ChEBI" id="CHEBI:15378"/>
        <dbReference type="ChEBI" id="CHEBI:57305"/>
        <dbReference type="ChEBI" id="CHEBI:78442"/>
        <dbReference type="ChEBI" id="CHEBI:78522"/>
    </reaction>
</comment>
<dbReference type="InterPro" id="IPR023509">
    <property type="entry name" value="DTD-like_sf"/>
</dbReference>
<dbReference type="FunFam" id="3.50.80.10:FF:000001">
    <property type="entry name" value="D-aminoacyl-tRNA deacylase"/>
    <property type="match status" value="1"/>
</dbReference>
<keyword evidence="2" id="KW-0694">RNA-binding</keyword>
<keyword evidence="2" id="KW-0378">Hydrolase</keyword>
<accession>A0A0M5JIV2</accession>
<dbReference type="GO" id="GO:0005737">
    <property type="term" value="C:cytoplasm"/>
    <property type="evidence" value="ECO:0007669"/>
    <property type="project" value="UniProtKB-SubCell"/>
</dbReference>
<proteinExistence type="inferred from homology"/>
<dbReference type="GO" id="GO:0043908">
    <property type="term" value="F:Ser(Gly)-tRNA(Ala) hydrolase activity"/>
    <property type="evidence" value="ECO:0007669"/>
    <property type="project" value="UniProtKB-UniRule"/>
</dbReference>
<sequence length="152" mass="16858">MKLVVQRVTEARVQVNGETVGEIGKGLMVLVGITHEDSAKDVEYLAEKLVHLRIFEDDSERMNLSLADIGGAVLSVSQFTLYGDTRKGRRPNFMDAAKPDTAKKIYDLWLETVKGKGIVVKDGKFGEMMDVSLVNSGPVTFIIDSKDEKKLR</sequence>
<dbReference type="EC" id="3.1.1.96" evidence="2"/>